<feature type="region of interest" description="Disordered" evidence="3">
    <location>
        <begin position="506"/>
        <end position="531"/>
    </location>
</feature>
<evidence type="ECO:0000313" key="5">
    <source>
        <dbReference type="EMBL" id="TWU02212.1"/>
    </source>
</evidence>
<gene>
    <name evidence="5" type="primary">betC_16</name>
    <name evidence="5" type="ORF">Pla52n_32610</name>
</gene>
<organism evidence="5 6">
    <name type="scientific">Stieleria varia</name>
    <dbReference type="NCBI Taxonomy" id="2528005"/>
    <lineage>
        <taxon>Bacteria</taxon>
        <taxon>Pseudomonadati</taxon>
        <taxon>Planctomycetota</taxon>
        <taxon>Planctomycetia</taxon>
        <taxon>Pirellulales</taxon>
        <taxon>Pirellulaceae</taxon>
        <taxon>Stieleria</taxon>
    </lineage>
</organism>
<evidence type="ECO:0000256" key="3">
    <source>
        <dbReference type="SAM" id="MobiDB-lite"/>
    </source>
</evidence>
<comment type="caution">
    <text evidence="5">The sequence shown here is derived from an EMBL/GenBank/DDBJ whole genome shotgun (WGS) entry which is preliminary data.</text>
</comment>
<evidence type="ECO:0000256" key="2">
    <source>
        <dbReference type="ARBA" id="ARBA00022801"/>
    </source>
</evidence>
<feature type="domain" description="Sulfatase N-terminal" evidence="4">
    <location>
        <begin position="33"/>
        <end position="341"/>
    </location>
</feature>
<dbReference type="EC" id="3.1.6.6" evidence="5"/>
<evidence type="ECO:0000256" key="1">
    <source>
        <dbReference type="ARBA" id="ARBA00008779"/>
    </source>
</evidence>
<reference evidence="5 6" key="1">
    <citation type="submission" date="2019-02" db="EMBL/GenBank/DDBJ databases">
        <title>Deep-cultivation of Planctomycetes and their phenomic and genomic characterization uncovers novel biology.</title>
        <authorList>
            <person name="Wiegand S."/>
            <person name="Jogler M."/>
            <person name="Boedeker C."/>
            <person name="Pinto D."/>
            <person name="Vollmers J."/>
            <person name="Rivas-Marin E."/>
            <person name="Kohn T."/>
            <person name="Peeters S.H."/>
            <person name="Heuer A."/>
            <person name="Rast P."/>
            <person name="Oberbeckmann S."/>
            <person name="Bunk B."/>
            <person name="Jeske O."/>
            <person name="Meyerdierks A."/>
            <person name="Storesund J.E."/>
            <person name="Kallscheuer N."/>
            <person name="Luecker S."/>
            <person name="Lage O.M."/>
            <person name="Pohl T."/>
            <person name="Merkel B.J."/>
            <person name="Hornburger P."/>
            <person name="Mueller R.-W."/>
            <person name="Bruemmer F."/>
            <person name="Labrenz M."/>
            <person name="Spormann A.M."/>
            <person name="Op Den Camp H."/>
            <person name="Overmann J."/>
            <person name="Amann R."/>
            <person name="Jetten M.S.M."/>
            <person name="Mascher T."/>
            <person name="Medema M.H."/>
            <person name="Devos D.P."/>
            <person name="Kaster A.-K."/>
            <person name="Ovreas L."/>
            <person name="Rohde M."/>
            <person name="Galperin M.Y."/>
            <person name="Jogler C."/>
        </authorList>
    </citation>
    <scope>NUCLEOTIDE SEQUENCE [LARGE SCALE GENOMIC DNA]</scope>
    <source>
        <strain evidence="5 6">Pla52n</strain>
    </source>
</reference>
<dbReference type="PANTHER" id="PTHR42693:SF53">
    <property type="entry name" value="ENDO-4-O-SULFATASE"/>
    <property type="match status" value="1"/>
</dbReference>
<dbReference type="InterPro" id="IPR017850">
    <property type="entry name" value="Alkaline_phosphatase_core_sf"/>
</dbReference>
<dbReference type="Proteomes" id="UP000320176">
    <property type="component" value="Unassembled WGS sequence"/>
</dbReference>
<dbReference type="RefSeq" id="WP_146520587.1">
    <property type="nucleotide sequence ID" value="NZ_CP151726.1"/>
</dbReference>
<keyword evidence="2 5" id="KW-0378">Hydrolase</keyword>
<dbReference type="EMBL" id="SJPN01000004">
    <property type="protein sequence ID" value="TWU02212.1"/>
    <property type="molecule type" value="Genomic_DNA"/>
</dbReference>
<keyword evidence="6" id="KW-1185">Reference proteome</keyword>
<comment type="similarity">
    <text evidence="1">Belongs to the sulfatase family.</text>
</comment>
<dbReference type="InterPro" id="IPR000917">
    <property type="entry name" value="Sulfatase_N"/>
</dbReference>
<dbReference type="AlphaFoldDB" id="A0A5C6AT75"/>
<dbReference type="GO" id="GO:0047753">
    <property type="term" value="F:choline-sulfatase activity"/>
    <property type="evidence" value="ECO:0007669"/>
    <property type="project" value="UniProtKB-EC"/>
</dbReference>
<feature type="region of interest" description="Disordered" evidence="3">
    <location>
        <begin position="218"/>
        <end position="237"/>
    </location>
</feature>
<sequence length="531" mass="59073">MMKATDLHILLPLLSCLIIGNVSSVSAQERPSNILFIYVEDLGYYTSERAAREPNSKIAGLKTPNLDAFAKQSVVFTRAFCGQSVCSPSKSAIYSGLLPHANGIWRNVFNRHGKRGGPENWIPLPDPMTKANDPSNLGVGGMHEDIQTLIEKLKAADVFCALSGKLHVQPARKFPYDGFVDASDLDSVIRTAGEKPWFFWCNPGDTHAPFWKSVRHKLTDPSDRNSAPKDVDPASIEMPPWLPDTAKSRVDLAQYYSNVRNIDQFVGELMQKLEASGQADQTLVVFTGDHGIPVQRGKTSVYPAGTHVPCFVRGPGVETGRTLNAPVSQLDFNPTFLEVYGLEAEQVCHGRSLWPILSGKQDRFVDRSTVMTETNNSFMSTPGKKGDTTAARAVCDGRYYYIRNLIQDKTSLPESEAIHVGSGHGEYGDSGPQYANDLHDETVRHKDDQPLPYELLRQLCMSDAPPEELYDLDTDPWAVMNLIDDPAHTEVLLRLREEFSAWREATNDQDVHPKQIPRRLSPRSLARGLDR</sequence>
<proteinExistence type="inferred from homology"/>
<name>A0A5C6AT75_9BACT</name>
<dbReference type="GO" id="GO:0004065">
    <property type="term" value="F:arylsulfatase activity"/>
    <property type="evidence" value="ECO:0007669"/>
    <property type="project" value="TreeGrafter"/>
</dbReference>
<accession>A0A5C6AT75</accession>
<feature type="region of interest" description="Disordered" evidence="3">
    <location>
        <begin position="416"/>
        <end position="437"/>
    </location>
</feature>
<dbReference type="CDD" id="cd16027">
    <property type="entry name" value="SGSH"/>
    <property type="match status" value="1"/>
</dbReference>
<feature type="compositionally biased region" description="Basic and acidic residues" evidence="3">
    <location>
        <begin position="218"/>
        <end position="232"/>
    </location>
</feature>
<protein>
    <submittedName>
        <fullName evidence="5">Choline-sulfatase</fullName>
        <ecNumber evidence="5">3.1.6.6</ecNumber>
    </submittedName>
</protein>
<evidence type="ECO:0000259" key="4">
    <source>
        <dbReference type="Pfam" id="PF00884"/>
    </source>
</evidence>
<dbReference type="OrthoDB" id="9762324at2"/>
<dbReference type="SUPFAM" id="SSF53649">
    <property type="entry name" value="Alkaline phosphatase-like"/>
    <property type="match status" value="1"/>
</dbReference>
<dbReference type="Gene3D" id="3.40.720.10">
    <property type="entry name" value="Alkaline Phosphatase, subunit A"/>
    <property type="match status" value="1"/>
</dbReference>
<dbReference type="Pfam" id="PF00884">
    <property type="entry name" value="Sulfatase"/>
    <property type="match status" value="1"/>
</dbReference>
<dbReference type="InterPro" id="IPR050738">
    <property type="entry name" value="Sulfatase"/>
</dbReference>
<evidence type="ECO:0000313" key="6">
    <source>
        <dbReference type="Proteomes" id="UP000320176"/>
    </source>
</evidence>
<dbReference type="PANTHER" id="PTHR42693">
    <property type="entry name" value="ARYLSULFATASE FAMILY MEMBER"/>
    <property type="match status" value="1"/>
</dbReference>